<reference evidence="1 2" key="1">
    <citation type="submission" date="2017-08" db="EMBL/GenBank/DDBJ databases">
        <title>Acidophilic green algal genome provides insights into adaptation to an acidic environment.</title>
        <authorList>
            <person name="Hirooka S."/>
            <person name="Hirose Y."/>
            <person name="Kanesaki Y."/>
            <person name="Higuchi S."/>
            <person name="Fujiwara T."/>
            <person name="Onuma R."/>
            <person name="Era A."/>
            <person name="Ohbayashi R."/>
            <person name="Uzuka A."/>
            <person name="Nozaki H."/>
            <person name="Yoshikawa H."/>
            <person name="Miyagishima S.Y."/>
        </authorList>
    </citation>
    <scope>NUCLEOTIDE SEQUENCE [LARGE SCALE GENOMIC DNA]</scope>
    <source>
        <strain evidence="1 2">NIES-2499</strain>
    </source>
</reference>
<protein>
    <submittedName>
        <fullName evidence="1">Uncharacterized protein</fullName>
    </submittedName>
</protein>
<gene>
    <name evidence="1" type="ORF">CEUSTIGMA_g10321.t1</name>
</gene>
<evidence type="ECO:0000313" key="1">
    <source>
        <dbReference type="EMBL" id="GAX82895.1"/>
    </source>
</evidence>
<proteinExistence type="predicted"/>
<dbReference type="AlphaFoldDB" id="A0A250XII2"/>
<comment type="caution">
    <text evidence="1">The sequence shown here is derived from an EMBL/GenBank/DDBJ whole genome shotgun (WGS) entry which is preliminary data.</text>
</comment>
<sequence length="226" mass="24849">MSETRVTVPFDLSALDLFIPSTMRFFTDVVPENTVEKSIVHDYVLLSDTRINLKLTQDGRAFDLKWLLTSKEDGLLEEWVGCAKGPLSKRFSFEELGIQLQKALESAAPGSPEAEGLKVTTQVFDPTAPQRIAHTEKTNFTCKGSKMTLEQINFSVHLVNSTDLVVNSSSAVVAKGPVLKLRSMSVEGEYDAKAAEKLRLAAHSKHADSMVVGGFPKMLNTFLAPF</sequence>
<dbReference type="Proteomes" id="UP000232323">
    <property type="component" value="Unassembled WGS sequence"/>
</dbReference>
<accession>A0A250XII2</accession>
<organism evidence="1 2">
    <name type="scientific">Chlamydomonas eustigma</name>
    <dbReference type="NCBI Taxonomy" id="1157962"/>
    <lineage>
        <taxon>Eukaryota</taxon>
        <taxon>Viridiplantae</taxon>
        <taxon>Chlorophyta</taxon>
        <taxon>core chlorophytes</taxon>
        <taxon>Chlorophyceae</taxon>
        <taxon>CS clade</taxon>
        <taxon>Chlamydomonadales</taxon>
        <taxon>Chlamydomonadaceae</taxon>
        <taxon>Chlamydomonas</taxon>
    </lineage>
</organism>
<evidence type="ECO:0000313" key="2">
    <source>
        <dbReference type="Proteomes" id="UP000232323"/>
    </source>
</evidence>
<dbReference type="EMBL" id="BEGY01000088">
    <property type="protein sequence ID" value="GAX82895.1"/>
    <property type="molecule type" value="Genomic_DNA"/>
</dbReference>
<name>A0A250XII2_9CHLO</name>
<keyword evidence="2" id="KW-1185">Reference proteome</keyword>